<evidence type="ECO:0008006" key="3">
    <source>
        <dbReference type="Google" id="ProtNLM"/>
    </source>
</evidence>
<dbReference type="EMBL" id="QGGG01000002">
    <property type="protein sequence ID" value="PWJ85633.1"/>
    <property type="molecule type" value="Genomic_DNA"/>
</dbReference>
<gene>
    <name evidence="1" type="ORF">C7441_10275</name>
</gene>
<proteinExistence type="predicted"/>
<dbReference type="Proteomes" id="UP000245396">
    <property type="component" value="Unassembled WGS sequence"/>
</dbReference>
<name>A0A316C8T9_PSESE</name>
<evidence type="ECO:0000313" key="1">
    <source>
        <dbReference type="EMBL" id="PWJ85633.1"/>
    </source>
</evidence>
<dbReference type="RefSeq" id="WP_109611657.1">
    <property type="nucleotide sequence ID" value="NZ_QGGG01000002.1"/>
</dbReference>
<accession>A0A316C8T9</accession>
<protein>
    <recommendedName>
        <fullName evidence="3">HAD family hydrolase</fullName>
    </recommendedName>
</protein>
<evidence type="ECO:0000313" key="2">
    <source>
        <dbReference type="Proteomes" id="UP000245396"/>
    </source>
</evidence>
<comment type="caution">
    <text evidence="1">The sequence shown here is derived from an EMBL/GenBank/DDBJ whole genome shotgun (WGS) entry which is preliminary data.</text>
</comment>
<dbReference type="SUPFAM" id="SSF56784">
    <property type="entry name" value="HAD-like"/>
    <property type="match status" value="1"/>
</dbReference>
<dbReference type="InterPro" id="IPR036412">
    <property type="entry name" value="HAD-like_sf"/>
</dbReference>
<keyword evidence="2" id="KW-1185">Reference proteome</keyword>
<sequence length="217" mass="24003">MSDDPETARQIAELANDDRPLLVLDVDEVVLEFISPFVAFIDTLGLELRTDSFRLRGNIFERATQTAVASERVSTLIADFFEVQADWQTAPQGAAEAIARLAESAEIVMLTAMPHRYRATRRALLDRLGFPYPLLTTEQPKGPAIRQLRGAVPRPVAFVDDIARNLLSARESVADAHLFHLMAHEELRALMPPLPEGVVETRNWPDAAPKIASALGL</sequence>
<organism evidence="1 2">
    <name type="scientific">Pseudaminobacter salicylatoxidans</name>
    <dbReference type="NCBI Taxonomy" id="93369"/>
    <lineage>
        <taxon>Bacteria</taxon>
        <taxon>Pseudomonadati</taxon>
        <taxon>Pseudomonadota</taxon>
        <taxon>Alphaproteobacteria</taxon>
        <taxon>Hyphomicrobiales</taxon>
        <taxon>Phyllobacteriaceae</taxon>
        <taxon>Pseudaminobacter</taxon>
    </lineage>
</organism>
<dbReference type="STRING" id="1192868.GCA_000304395_01533"/>
<dbReference type="OrthoDB" id="7192139at2"/>
<dbReference type="AlphaFoldDB" id="A0A316C8T9"/>
<reference evidence="1 2" key="1">
    <citation type="submission" date="2018-05" db="EMBL/GenBank/DDBJ databases">
        <title>Genomic Encyclopedia of Type Strains, Phase IV (KMG-IV): sequencing the most valuable type-strain genomes for metagenomic binning, comparative biology and taxonomic classification.</title>
        <authorList>
            <person name="Goeker M."/>
        </authorList>
    </citation>
    <scope>NUCLEOTIDE SEQUENCE [LARGE SCALE GENOMIC DNA]</scope>
    <source>
        <strain evidence="1 2">DSM 6986</strain>
    </source>
</reference>